<comment type="caution">
    <text evidence="1">The sequence shown here is derived from an EMBL/GenBank/DDBJ whole genome shotgun (WGS) entry which is preliminary data.</text>
</comment>
<organism evidence="1">
    <name type="scientific">Tanacetum cinerariifolium</name>
    <name type="common">Dalmatian daisy</name>
    <name type="synonym">Chrysanthemum cinerariifolium</name>
    <dbReference type="NCBI Taxonomy" id="118510"/>
    <lineage>
        <taxon>Eukaryota</taxon>
        <taxon>Viridiplantae</taxon>
        <taxon>Streptophyta</taxon>
        <taxon>Embryophyta</taxon>
        <taxon>Tracheophyta</taxon>
        <taxon>Spermatophyta</taxon>
        <taxon>Magnoliopsida</taxon>
        <taxon>eudicotyledons</taxon>
        <taxon>Gunneridae</taxon>
        <taxon>Pentapetalae</taxon>
        <taxon>asterids</taxon>
        <taxon>campanulids</taxon>
        <taxon>Asterales</taxon>
        <taxon>Asteraceae</taxon>
        <taxon>Asteroideae</taxon>
        <taxon>Anthemideae</taxon>
        <taxon>Anthemidinae</taxon>
        <taxon>Tanacetum</taxon>
    </lineage>
</organism>
<evidence type="ECO:0000313" key="1">
    <source>
        <dbReference type="EMBL" id="GFD28097.1"/>
    </source>
</evidence>
<feature type="non-terminal residue" evidence="1">
    <location>
        <position position="1"/>
    </location>
</feature>
<reference evidence="1" key="1">
    <citation type="journal article" date="2019" name="Sci. Rep.">
        <title>Draft genome of Tanacetum cinerariifolium, the natural source of mosquito coil.</title>
        <authorList>
            <person name="Yamashiro T."/>
            <person name="Shiraishi A."/>
            <person name="Satake H."/>
            <person name="Nakayama K."/>
        </authorList>
    </citation>
    <scope>NUCLEOTIDE SEQUENCE</scope>
</reference>
<dbReference type="EMBL" id="BKCJ011382308">
    <property type="protein sequence ID" value="GFD28097.1"/>
    <property type="molecule type" value="Genomic_DNA"/>
</dbReference>
<gene>
    <name evidence="1" type="ORF">Tci_900066</name>
</gene>
<protein>
    <submittedName>
        <fullName evidence="1">Uncharacterized protein</fullName>
    </submittedName>
</protein>
<sequence length="181" mass="18567">AGGGQQPVEGGAGNFGARRQAANYQGRRVGHQLVQRVLVLNVVPGHGLHYLVGYLAGVVHVGLHHAREVGAAALHVGGGHAARGQKSQQLSPQLIIAHPADERHGLAELVQVHGHVEGRAARLLAGGQHVPKGFAKANDGFSHKAPGAGGREKCCGAAAKSRQPGPLMYPCRPQAPGAVLG</sequence>
<dbReference type="AlphaFoldDB" id="A0A699UZ97"/>
<proteinExistence type="predicted"/>
<accession>A0A699UZ97</accession>
<name>A0A699UZ97_TANCI</name>
<feature type="non-terminal residue" evidence="1">
    <location>
        <position position="181"/>
    </location>
</feature>